<gene>
    <name evidence="1" type="ORF">EVAR_103150_1</name>
</gene>
<keyword evidence="2" id="KW-1185">Reference proteome</keyword>
<protein>
    <submittedName>
        <fullName evidence="1">Uncharacterized protein</fullName>
    </submittedName>
</protein>
<sequence>MKICRLDPVKCHTLSRKIEVKHQFASAGASQQRETANCLPGLTLFANTKHWPFRLVDDLIGSLLGIHGKASNQRSNFDKYAKVVEMIPAKKIGNALILRLNPQRKTKLSSGRKCQSVRGRQ</sequence>
<organism evidence="1 2">
    <name type="scientific">Eumeta variegata</name>
    <name type="common">Bagworm moth</name>
    <name type="synonym">Eumeta japonica</name>
    <dbReference type="NCBI Taxonomy" id="151549"/>
    <lineage>
        <taxon>Eukaryota</taxon>
        <taxon>Metazoa</taxon>
        <taxon>Ecdysozoa</taxon>
        <taxon>Arthropoda</taxon>
        <taxon>Hexapoda</taxon>
        <taxon>Insecta</taxon>
        <taxon>Pterygota</taxon>
        <taxon>Neoptera</taxon>
        <taxon>Endopterygota</taxon>
        <taxon>Lepidoptera</taxon>
        <taxon>Glossata</taxon>
        <taxon>Ditrysia</taxon>
        <taxon>Tineoidea</taxon>
        <taxon>Psychidae</taxon>
        <taxon>Oiketicinae</taxon>
        <taxon>Eumeta</taxon>
    </lineage>
</organism>
<dbReference type="EMBL" id="BGZK01001192">
    <property type="protein sequence ID" value="GBP73924.1"/>
    <property type="molecule type" value="Genomic_DNA"/>
</dbReference>
<evidence type="ECO:0000313" key="2">
    <source>
        <dbReference type="Proteomes" id="UP000299102"/>
    </source>
</evidence>
<reference evidence="1 2" key="1">
    <citation type="journal article" date="2019" name="Commun. Biol.">
        <title>The bagworm genome reveals a unique fibroin gene that provides high tensile strength.</title>
        <authorList>
            <person name="Kono N."/>
            <person name="Nakamura H."/>
            <person name="Ohtoshi R."/>
            <person name="Tomita M."/>
            <person name="Numata K."/>
            <person name="Arakawa K."/>
        </authorList>
    </citation>
    <scope>NUCLEOTIDE SEQUENCE [LARGE SCALE GENOMIC DNA]</scope>
</reference>
<dbReference type="Proteomes" id="UP000299102">
    <property type="component" value="Unassembled WGS sequence"/>
</dbReference>
<name>A0A4C1YG09_EUMVA</name>
<proteinExistence type="predicted"/>
<comment type="caution">
    <text evidence="1">The sequence shown here is derived from an EMBL/GenBank/DDBJ whole genome shotgun (WGS) entry which is preliminary data.</text>
</comment>
<dbReference type="AlphaFoldDB" id="A0A4C1YG09"/>
<evidence type="ECO:0000313" key="1">
    <source>
        <dbReference type="EMBL" id="GBP73924.1"/>
    </source>
</evidence>
<accession>A0A4C1YG09</accession>